<proteinExistence type="predicted"/>
<gene>
    <name evidence="2" type="ORF">ES288_D10G170200v1</name>
</gene>
<keyword evidence="1" id="KW-1133">Transmembrane helix</keyword>
<organism evidence="2 3">
    <name type="scientific">Gossypium darwinii</name>
    <name type="common">Darwin's cotton</name>
    <name type="synonym">Gossypium barbadense var. darwinii</name>
    <dbReference type="NCBI Taxonomy" id="34276"/>
    <lineage>
        <taxon>Eukaryota</taxon>
        <taxon>Viridiplantae</taxon>
        <taxon>Streptophyta</taxon>
        <taxon>Embryophyta</taxon>
        <taxon>Tracheophyta</taxon>
        <taxon>Spermatophyta</taxon>
        <taxon>Magnoliopsida</taxon>
        <taxon>eudicotyledons</taxon>
        <taxon>Gunneridae</taxon>
        <taxon>Pentapetalae</taxon>
        <taxon>rosids</taxon>
        <taxon>malvids</taxon>
        <taxon>Malvales</taxon>
        <taxon>Malvaceae</taxon>
        <taxon>Malvoideae</taxon>
        <taxon>Gossypium</taxon>
    </lineage>
</organism>
<dbReference type="Proteomes" id="UP000323506">
    <property type="component" value="Chromosome D10"/>
</dbReference>
<feature type="transmembrane region" description="Helical" evidence="1">
    <location>
        <begin position="68"/>
        <end position="93"/>
    </location>
</feature>
<keyword evidence="3" id="KW-1185">Reference proteome</keyword>
<dbReference type="EMBL" id="CM017710">
    <property type="protein sequence ID" value="TYG50374.1"/>
    <property type="molecule type" value="Genomic_DNA"/>
</dbReference>
<feature type="transmembrane region" description="Helical" evidence="1">
    <location>
        <begin position="42"/>
        <end position="62"/>
    </location>
</feature>
<evidence type="ECO:0000313" key="2">
    <source>
        <dbReference type="EMBL" id="TYG50374.1"/>
    </source>
</evidence>
<evidence type="ECO:0000256" key="1">
    <source>
        <dbReference type="SAM" id="Phobius"/>
    </source>
</evidence>
<protein>
    <submittedName>
        <fullName evidence="2">Uncharacterized protein</fullName>
    </submittedName>
</protein>
<accession>A0A5D2AZC8</accession>
<keyword evidence="1" id="KW-0472">Membrane</keyword>
<evidence type="ECO:0000313" key="3">
    <source>
        <dbReference type="Proteomes" id="UP000323506"/>
    </source>
</evidence>
<dbReference type="AlphaFoldDB" id="A0A5D2AZC8"/>
<sequence>MSYQFFSVRHFPYLSSSSRASHSSICATSSLHKAPGKKKTRFFIIPCLFVFLNGACWFCFIFDNPTKLFSHLWGILCFCSFMEDQCFASVLSWRTSVLSWRTKLLRDPSDRLFGTFGSRGAKQNSKKKSLDALIKRLRDVS</sequence>
<reference evidence="2 3" key="1">
    <citation type="submission" date="2019-06" db="EMBL/GenBank/DDBJ databases">
        <title>WGS assembly of Gossypium darwinii.</title>
        <authorList>
            <person name="Chen Z.J."/>
            <person name="Sreedasyam A."/>
            <person name="Ando A."/>
            <person name="Song Q."/>
            <person name="De L."/>
            <person name="Hulse-Kemp A."/>
            <person name="Ding M."/>
            <person name="Ye W."/>
            <person name="Kirkbride R."/>
            <person name="Jenkins J."/>
            <person name="Plott C."/>
            <person name="Lovell J."/>
            <person name="Lin Y.-M."/>
            <person name="Vaughn R."/>
            <person name="Liu B."/>
            <person name="Li W."/>
            <person name="Simpson S."/>
            <person name="Scheffler B."/>
            <person name="Saski C."/>
            <person name="Grover C."/>
            <person name="Hu G."/>
            <person name="Conover J."/>
            <person name="Carlson J."/>
            <person name="Shu S."/>
            <person name="Boston L."/>
            <person name="Williams M."/>
            <person name="Peterson D."/>
            <person name="Mcgee K."/>
            <person name="Jones D."/>
            <person name="Wendel J."/>
            <person name="Stelly D."/>
            <person name="Grimwood J."/>
            <person name="Schmutz J."/>
        </authorList>
    </citation>
    <scope>NUCLEOTIDE SEQUENCE [LARGE SCALE GENOMIC DNA]</scope>
    <source>
        <strain evidence="2">1808015.09</strain>
    </source>
</reference>
<name>A0A5D2AZC8_GOSDA</name>
<keyword evidence="1" id="KW-0812">Transmembrane</keyword>